<organism evidence="2 3">
    <name type="scientific">Halocatena pleomorpha</name>
    <dbReference type="NCBI Taxonomy" id="1785090"/>
    <lineage>
        <taxon>Archaea</taxon>
        <taxon>Methanobacteriati</taxon>
        <taxon>Methanobacteriota</taxon>
        <taxon>Stenosarchaea group</taxon>
        <taxon>Halobacteria</taxon>
        <taxon>Halobacteriales</taxon>
        <taxon>Natronomonadaceae</taxon>
        <taxon>Halocatena</taxon>
    </lineage>
</organism>
<sequence>MWQWVYQLANSVPDSPSAAPTRVAVDETAVQVGIEWYWLYAAIDFDSKLLLGIQLSPRRGHSPPRYSSLSKSASWSLQNGVSR</sequence>
<keyword evidence="3" id="KW-1185">Reference proteome</keyword>
<dbReference type="Proteomes" id="UP000282322">
    <property type="component" value="Unassembled WGS sequence"/>
</dbReference>
<protein>
    <submittedName>
        <fullName evidence="2">DDE domain-containing protein</fullName>
    </submittedName>
</protein>
<gene>
    <name evidence="2" type="ORF">EIK79_11565</name>
</gene>
<reference evidence="2 3" key="1">
    <citation type="submission" date="2018-11" db="EMBL/GenBank/DDBJ databases">
        <title>Taxonoimc description of Halomarina strain SPP-AMP-1.</title>
        <authorList>
            <person name="Pal Y."/>
            <person name="Srinivasana K."/>
            <person name="Verma A."/>
            <person name="Kumar P."/>
        </authorList>
    </citation>
    <scope>NUCLEOTIDE SEQUENCE [LARGE SCALE GENOMIC DNA]</scope>
    <source>
        <strain evidence="2 3">SPP-AMP-1</strain>
    </source>
</reference>
<evidence type="ECO:0000256" key="1">
    <source>
        <dbReference type="SAM" id="MobiDB-lite"/>
    </source>
</evidence>
<dbReference type="PANTHER" id="PTHR39967">
    <property type="match status" value="1"/>
</dbReference>
<proteinExistence type="predicted"/>
<dbReference type="EMBL" id="RRCH01000024">
    <property type="protein sequence ID" value="RRJ29990.1"/>
    <property type="molecule type" value="Genomic_DNA"/>
</dbReference>
<feature type="compositionally biased region" description="Low complexity" evidence="1">
    <location>
        <begin position="67"/>
        <end position="76"/>
    </location>
</feature>
<name>A0A3P3RBC9_9EURY</name>
<accession>A0A3P3RBC9</accession>
<dbReference type="PANTHER" id="PTHR39967:SF1">
    <property type="entry name" value="ISH14-TYPE TRANSPOSASE HSIRS44"/>
    <property type="match status" value="1"/>
</dbReference>
<feature type="region of interest" description="Disordered" evidence="1">
    <location>
        <begin position="58"/>
        <end position="83"/>
    </location>
</feature>
<dbReference type="AlphaFoldDB" id="A0A3P3RBC9"/>
<comment type="caution">
    <text evidence="2">The sequence shown here is derived from an EMBL/GenBank/DDBJ whole genome shotgun (WGS) entry which is preliminary data.</text>
</comment>
<evidence type="ECO:0000313" key="2">
    <source>
        <dbReference type="EMBL" id="RRJ29990.1"/>
    </source>
</evidence>
<evidence type="ECO:0000313" key="3">
    <source>
        <dbReference type="Proteomes" id="UP000282322"/>
    </source>
</evidence>